<dbReference type="InterPro" id="IPR025294">
    <property type="entry name" value="DUF4156"/>
</dbReference>
<organism evidence="1 2">
    <name type="scientific">Pectobacterium carotovorum</name>
    <name type="common">Erwinia carotovora</name>
    <dbReference type="NCBI Taxonomy" id="554"/>
    <lineage>
        <taxon>Bacteria</taxon>
        <taxon>Pseudomonadati</taxon>
        <taxon>Pseudomonadota</taxon>
        <taxon>Gammaproteobacteria</taxon>
        <taxon>Enterobacterales</taxon>
        <taxon>Pectobacteriaceae</taxon>
        <taxon>Pectobacterium</taxon>
    </lineage>
</organism>
<proteinExistence type="predicted"/>
<dbReference type="PROSITE" id="PS51257">
    <property type="entry name" value="PROKAR_LIPOPROTEIN"/>
    <property type="match status" value="1"/>
</dbReference>
<dbReference type="RefSeq" id="WP_014916786.1">
    <property type="nucleotide sequence ID" value="NZ_JBBBPH010000015.1"/>
</dbReference>
<accession>A0A419ASI0</accession>
<sequence>MQVRILLGLAAAVLLAGCSSSSSQLSAAGQAVTFTDTKPGSECQLLGQASGSQSNWLAGNHSDGSSMRGAANDLRNKAAAMGGNTVYGATSPSETFWSSFAPLDSKMSGSVYKCP</sequence>
<dbReference type="AlphaFoldDB" id="A0A419ASI0"/>
<evidence type="ECO:0000313" key="1">
    <source>
        <dbReference type="EMBL" id="RJL48769.1"/>
    </source>
</evidence>
<reference evidence="1 2" key="1">
    <citation type="submission" date="2018-09" db="EMBL/GenBank/DDBJ databases">
        <title>Phylogenetic diversity of Pectobacterium and Dickeya strains causing blackleg disease of potato in Morocco.</title>
        <authorList>
            <person name="Oulghazi S."/>
            <person name="Moumni M."/>
            <person name="Faure D."/>
        </authorList>
    </citation>
    <scope>NUCLEOTIDE SEQUENCE [LARGE SCALE GENOMIC DNA]</scope>
    <source>
        <strain evidence="1 2">S1.15.11.2D</strain>
    </source>
</reference>
<dbReference type="Proteomes" id="UP000283655">
    <property type="component" value="Unassembled WGS sequence"/>
</dbReference>
<name>A0A419ASI0_PECCA</name>
<gene>
    <name evidence="1" type="ORF">D5071_17485</name>
</gene>
<evidence type="ECO:0000313" key="2">
    <source>
        <dbReference type="Proteomes" id="UP000283655"/>
    </source>
</evidence>
<dbReference type="Pfam" id="PF13698">
    <property type="entry name" value="DUF4156"/>
    <property type="match status" value="1"/>
</dbReference>
<protein>
    <submittedName>
        <fullName evidence="1">DUF4156 domain-containing protein</fullName>
    </submittedName>
</protein>
<comment type="caution">
    <text evidence="1">The sequence shown here is derived from an EMBL/GenBank/DDBJ whole genome shotgun (WGS) entry which is preliminary data.</text>
</comment>
<dbReference type="EMBL" id="QZDH01000050">
    <property type="protein sequence ID" value="RJL48769.1"/>
    <property type="molecule type" value="Genomic_DNA"/>
</dbReference>